<organism evidence="1 2">
    <name type="scientific">Populus alba</name>
    <name type="common">White poplar</name>
    <dbReference type="NCBI Taxonomy" id="43335"/>
    <lineage>
        <taxon>Eukaryota</taxon>
        <taxon>Viridiplantae</taxon>
        <taxon>Streptophyta</taxon>
        <taxon>Embryophyta</taxon>
        <taxon>Tracheophyta</taxon>
        <taxon>Spermatophyta</taxon>
        <taxon>Magnoliopsida</taxon>
        <taxon>eudicotyledons</taxon>
        <taxon>Gunneridae</taxon>
        <taxon>Pentapetalae</taxon>
        <taxon>rosids</taxon>
        <taxon>fabids</taxon>
        <taxon>Malpighiales</taxon>
        <taxon>Salicaceae</taxon>
        <taxon>Saliceae</taxon>
        <taxon>Populus</taxon>
    </lineage>
</organism>
<accession>A0ACC4ARH4</accession>
<gene>
    <name evidence="1" type="ORF">D5086_028732</name>
</gene>
<comment type="caution">
    <text evidence="1">The sequence shown here is derived from an EMBL/GenBank/DDBJ whole genome shotgun (WGS) entry which is preliminary data.</text>
</comment>
<name>A0ACC4ARH4_POPAL</name>
<sequence length="109" mass="12400">MATMLKSLSFFVILLIVNSLFFMETTEARPFNTMESGNSAASRAIESLFDGLVFDLRGSIFGYWMNRPIIWICRRSIDALADALDEFTGSVLVCHESRLISRVCYDEEE</sequence>
<dbReference type="Proteomes" id="UP000309997">
    <property type="component" value="Unassembled WGS sequence"/>
</dbReference>
<proteinExistence type="predicted"/>
<evidence type="ECO:0000313" key="1">
    <source>
        <dbReference type="EMBL" id="KAL3568842.1"/>
    </source>
</evidence>
<protein>
    <submittedName>
        <fullName evidence="1">Uncharacterized protein</fullName>
    </submittedName>
</protein>
<keyword evidence="2" id="KW-1185">Reference proteome</keyword>
<dbReference type="EMBL" id="RCHU02000016">
    <property type="protein sequence ID" value="KAL3568842.1"/>
    <property type="molecule type" value="Genomic_DNA"/>
</dbReference>
<reference evidence="1 2" key="1">
    <citation type="journal article" date="2024" name="Plant Biotechnol. J.">
        <title>Genome and CRISPR/Cas9 system of a widespread forest tree (Populus alba) in the world.</title>
        <authorList>
            <person name="Liu Y.J."/>
            <person name="Jiang P.F."/>
            <person name="Han X.M."/>
            <person name="Li X.Y."/>
            <person name="Wang H.M."/>
            <person name="Wang Y.J."/>
            <person name="Wang X.X."/>
            <person name="Zeng Q.Y."/>
        </authorList>
    </citation>
    <scope>NUCLEOTIDE SEQUENCE [LARGE SCALE GENOMIC DNA]</scope>
    <source>
        <strain evidence="2">cv. PAL-ZL1</strain>
    </source>
</reference>
<evidence type="ECO:0000313" key="2">
    <source>
        <dbReference type="Proteomes" id="UP000309997"/>
    </source>
</evidence>